<name>A0A368ZAE6_9FLAO</name>
<feature type="transmembrane region" description="Helical" evidence="1">
    <location>
        <begin position="74"/>
        <end position="99"/>
    </location>
</feature>
<organism evidence="2 3">
    <name type="scientific">Winogradskyella arenosi</name>
    <dbReference type="NCBI Taxonomy" id="533325"/>
    <lineage>
        <taxon>Bacteria</taxon>
        <taxon>Pseudomonadati</taxon>
        <taxon>Bacteroidota</taxon>
        <taxon>Flavobacteriia</taxon>
        <taxon>Flavobacteriales</taxon>
        <taxon>Flavobacteriaceae</taxon>
        <taxon>Winogradskyella</taxon>
    </lineage>
</organism>
<proteinExistence type="predicted"/>
<feature type="transmembrane region" description="Helical" evidence="1">
    <location>
        <begin position="12"/>
        <end position="31"/>
    </location>
</feature>
<feature type="transmembrane region" description="Helical" evidence="1">
    <location>
        <begin position="130"/>
        <end position="150"/>
    </location>
</feature>
<sequence length="160" mass="18080">MKKIYSRIEYLGYYEIFGGIIGILLVFLGVYDNLNSNGFFIFSLILFLALCGISIYSGILLVRKKYIKGLNFSVFTQAVQIISFVLFGYIFDFAIGAYLRITMEMTNDTIIGIDFSLANWRLSRNANPDLIELNINIIAIVLLLFIANSADRIKAESTKS</sequence>
<gene>
    <name evidence="2" type="ORF">DFQ08_1164</name>
</gene>
<dbReference type="RefSeq" id="WP_114311031.1">
    <property type="nucleotide sequence ID" value="NZ_QPJO01000016.1"/>
</dbReference>
<accession>A0A368ZAE6</accession>
<dbReference type="EMBL" id="QPJO01000016">
    <property type="protein sequence ID" value="RCW89713.1"/>
    <property type="molecule type" value="Genomic_DNA"/>
</dbReference>
<keyword evidence="1" id="KW-0472">Membrane</keyword>
<protein>
    <submittedName>
        <fullName evidence="2">Uncharacterized protein</fullName>
    </submittedName>
</protein>
<comment type="caution">
    <text evidence="2">The sequence shown here is derived from an EMBL/GenBank/DDBJ whole genome shotgun (WGS) entry which is preliminary data.</text>
</comment>
<evidence type="ECO:0000256" key="1">
    <source>
        <dbReference type="SAM" id="Phobius"/>
    </source>
</evidence>
<keyword evidence="1" id="KW-0812">Transmembrane</keyword>
<keyword evidence="1" id="KW-1133">Transmembrane helix</keyword>
<evidence type="ECO:0000313" key="3">
    <source>
        <dbReference type="Proteomes" id="UP000253436"/>
    </source>
</evidence>
<feature type="transmembrane region" description="Helical" evidence="1">
    <location>
        <begin position="37"/>
        <end position="62"/>
    </location>
</feature>
<dbReference type="Proteomes" id="UP000253436">
    <property type="component" value="Unassembled WGS sequence"/>
</dbReference>
<dbReference type="AlphaFoldDB" id="A0A368ZAE6"/>
<keyword evidence="3" id="KW-1185">Reference proteome</keyword>
<reference evidence="2 3" key="1">
    <citation type="submission" date="2018-07" db="EMBL/GenBank/DDBJ databases">
        <title>Genomic Encyclopedia of Type Strains, Phase III (KMG-III): the genomes of soil and plant-associated and newly described type strains.</title>
        <authorList>
            <person name="Whitman W."/>
        </authorList>
    </citation>
    <scope>NUCLEOTIDE SEQUENCE [LARGE SCALE GENOMIC DNA]</scope>
    <source>
        <strain evidence="2 3">CECT 7958</strain>
    </source>
</reference>
<dbReference type="OrthoDB" id="1448671at2"/>
<evidence type="ECO:0000313" key="2">
    <source>
        <dbReference type="EMBL" id="RCW89713.1"/>
    </source>
</evidence>